<evidence type="ECO:0008006" key="4">
    <source>
        <dbReference type="Google" id="ProtNLM"/>
    </source>
</evidence>
<reference evidence="3" key="1">
    <citation type="journal article" date="2019" name="Int. J. Syst. Evol. Microbiol.">
        <title>The Global Catalogue of Microorganisms (GCM) 10K type strain sequencing project: providing services to taxonomists for standard genome sequencing and annotation.</title>
        <authorList>
            <consortium name="The Broad Institute Genomics Platform"/>
            <consortium name="The Broad Institute Genome Sequencing Center for Infectious Disease"/>
            <person name="Wu L."/>
            <person name="Ma J."/>
        </authorList>
    </citation>
    <scope>NUCLEOTIDE SEQUENCE [LARGE SCALE GENOMIC DNA]</scope>
    <source>
        <strain evidence="3">KCTC 52368</strain>
    </source>
</reference>
<keyword evidence="1" id="KW-0812">Transmembrane</keyword>
<keyword evidence="1" id="KW-1133">Transmembrane helix</keyword>
<protein>
    <recommendedName>
        <fullName evidence="4">Phosphatidate cytidylyltransferase</fullName>
    </recommendedName>
</protein>
<dbReference type="EMBL" id="JBHULB010000069">
    <property type="protein sequence ID" value="MFD2588151.1"/>
    <property type="molecule type" value="Genomic_DNA"/>
</dbReference>
<keyword evidence="1" id="KW-0472">Membrane</keyword>
<name>A0ABW5N050_9FLAO</name>
<dbReference type="RefSeq" id="WP_377767685.1">
    <property type="nucleotide sequence ID" value="NZ_JBHULB010000069.1"/>
</dbReference>
<feature type="transmembrane region" description="Helical" evidence="1">
    <location>
        <begin position="30"/>
        <end position="49"/>
    </location>
</feature>
<evidence type="ECO:0000313" key="2">
    <source>
        <dbReference type="EMBL" id="MFD2588151.1"/>
    </source>
</evidence>
<accession>A0ABW5N050</accession>
<comment type="caution">
    <text evidence="2">The sequence shown here is derived from an EMBL/GenBank/DDBJ whole genome shotgun (WGS) entry which is preliminary data.</text>
</comment>
<dbReference type="Proteomes" id="UP001597526">
    <property type="component" value="Unassembled WGS sequence"/>
</dbReference>
<feature type="transmembrane region" description="Helical" evidence="1">
    <location>
        <begin position="7"/>
        <end position="24"/>
    </location>
</feature>
<evidence type="ECO:0000313" key="3">
    <source>
        <dbReference type="Proteomes" id="UP001597526"/>
    </source>
</evidence>
<keyword evidence="3" id="KW-1185">Reference proteome</keyword>
<sequence>MKKNIPLILIIVSAILIIANFIFSEESDRGFWLTTLSSVLIIISMVLTIRENRKKDKN</sequence>
<gene>
    <name evidence="2" type="ORF">ACFSQJ_14500</name>
</gene>
<evidence type="ECO:0000256" key="1">
    <source>
        <dbReference type="SAM" id="Phobius"/>
    </source>
</evidence>
<proteinExistence type="predicted"/>
<organism evidence="2 3">
    <name type="scientific">Croceitalea marina</name>
    <dbReference type="NCBI Taxonomy" id="1775166"/>
    <lineage>
        <taxon>Bacteria</taxon>
        <taxon>Pseudomonadati</taxon>
        <taxon>Bacteroidota</taxon>
        <taxon>Flavobacteriia</taxon>
        <taxon>Flavobacteriales</taxon>
        <taxon>Flavobacteriaceae</taxon>
        <taxon>Croceitalea</taxon>
    </lineage>
</organism>